<proteinExistence type="predicted"/>
<dbReference type="GO" id="GO:0005737">
    <property type="term" value="C:cytoplasm"/>
    <property type="evidence" value="ECO:0007669"/>
    <property type="project" value="TreeGrafter"/>
</dbReference>
<protein>
    <submittedName>
        <fullName evidence="5">Heat-shock protein</fullName>
    </submittedName>
</protein>
<dbReference type="PANTHER" id="PTHR43096:SF52">
    <property type="entry name" value="DNAJ HOMOLOG 1, MITOCHONDRIAL-RELATED"/>
    <property type="match status" value="1"/>
</dbReference>
<dbReference type="GO" id="GO:0051082">
    <property type="term" value="F:unfolded protein binding"/>
    <property type="evidence" value="ECO:0007669"/>
    <property type="project" value="TreeGrafter"/>
</dbReference>
<evidence type="ECO:0000313" key="6">
    <source>
        <dbReference type="Proteomes" id="UP000215413"/>
    </source>
</evidence>
<feature type="transmembrane region" description="Helical" evidence="3">
    <location>
        <begin position="39"/>
        <end position="58"/>
    </location>
</feature>
<accession>A0A233V335</accession>
<dbReference type="Gene3D" id="1.10.287.110">
    <property type="entry name" value="DnaJ domain"/>
    <property type="match status" value="1"/>
</dbReference>
<name>A0A233V335_FINMA</name>
<feature type="domain" description="J" evidence="4">
    <location>
        <begin position="203"/>
        <end position="267"/>
    </location>
</feature>
<keyword evidence="3" id="KW-0812">Transmembrane</keyword>
<dbReference type="PANTHER" id="PTHR43096">
    <property type="entry name" value="DNAJ HOMOLOG 1, MITOCHONDRIAL-RELATED"/>
    <property type="match status" value="1"/>
</dbReference>
<keyword evidence="3" id="KW-0472">Membrane</keyword>
<dbReference type="EMBL" id="NDYC01000031">
    <property type="protein sequence ID" value="OXZ26816.1"/>
    <property type="molecule type" value="Genomic_DNA"/>
</dbReference>
<keyword evidence="1" id="KW-0235">DNA replication</keyword>
<dbReference type="Proteomes" id="UP000215413">
    <property type="component" value="Unassembled WGS sequence"/>
</dbReference>
<dbReference type="SMART" id="SM00271">
    <property type="entry name" value="DnaJ"/>
    <property type="match status" value="1"/>
</dbReference>
<dbReference type="GO" id="GO:0042026">
    <property type="term" value="P:protein refolding"/>
    <property type="evidence" value="ECO:0007669"/>
    <property type="project" value="TreeGrafter"/>
</dbReference>
<sequence>MKKAWGGFVKGFAKFLDGFFGFLIAFIETLVNLTVGFRYVLGSILSFGCIFILFFPYIFFKYKWVTFTVLFITIFPILGKGFVNYLKYVKYSMVEFLRGYGDYYLNNSQTKYTSYSDYKKKYIFNKQEEERKAREERQRREQEEWTRRFEEWFNQNGFGFDDFGYYQQQGQYGRYNQGYGQQGYGYQNQYQNPVDDFVRTYEQHCDTLGVGYNADKYEIKLNYRKLAKKYHPDINKAADATAKFQEVNNAYDFLSNEQNIERYNRIKNKK</sequence>
<evidence type="ECO:0000259" key="4">
    <source>
        <dbReference type="PROSITE" id="PS50076"/>
    </source>
</evidence>
<organism evidence="5 6">
    <name type="scientific">Finegoldia magna</name>
    <name type="common">Peptostreptococcus magnus</name>
    <dbReference type="NCBI Taxonomy" id="1260"/>
    <lineage>
        <taxon>Bacteria</taxon>
        <taxon>Bacillati</taxon>
        <taxon>Bacillota</taxon>
        <taxon>Tissierellia</taxon>
        <taxon>Tissierellales</taxon>
        <taxon>Peptoniphilaceae</taxon>
        <taxon>Finegoldia</taxon>
    </lineage>
</organism>
<dbReference type="GO" id="GO:0006260">
    <property type="term" value="P:DNA replication"/>
    <property type="evidence" value="ECO:0007669"/>
    <property type="project" value="UniProtKB-KW"/>
</dbReference>
<dbReference type="RefSeq" id="WP_002835090.1">
    <property type="nucleotide sequence ID" value="NZ_NDYC01000031.1"/>
</dbReference>
<dbReference type="CDD" id="cd06257">
    <property type="entry name" value="DnaJ"/>
    <property type="match status" value="1"/>
</dbReference>
<dbReference type="AlphaFoldDB" id="A0A233V335"/>
<evidence type="ECO:0000256" key="1">
    <source>
        <dbReference type="ARBA" id="ARBA00022705"/>
    </source>
</evidence>
<dbReference type="PROSITE" id="PS50076">
    <property type="entry name" value="DNAJ_2"/>
    <property type="match status" value="1"/>
</dbReference>
<keyword evidence="3" id="KW-1133">Transmembrane helix</keyword>
<evidence type="ECO:0000256" key="2">
    <source>
        <dbReference type="ARBA" id="ARBA00023186"/>
    </source>
</evidence>
<keyword evidence="2" id="KW-0143">Chaperone</keyword>
<reference evidence="6" key="1">
    <citation type="submission" date="2017-04" db="EMBL/GenBank/DDBJ databases">
        <title>Finegoldia magna isolated from orthopedic joint implant-associated infections.</title>
        <authorList>
            <person name="Bjorklund S."/>
            <person name="Bruggemann H."/>
            <person name="Jensen A."/>
            <person name="Hellmark B."/>
            <person name="Soderquist B."/>
        </authorList>
    </citation>
    <scope>NUCLEOTIDE SEQUENCE [LARGE SCALE GENOMIC DNA]</scope>
    <source>
        <strain evidence="6">CCUG 54800</strain>
    </source>
</reference>
<dbReference type="SUPFAM" id="SSF46565">
    <property type="entry name" value="Chaperone J-domain"/>
    <property type="match status" value="1"/>
</dbReference>
<dbReference type="PRINTS" id="PR00625">
    <property type="entry name" value="JDOMAIN"/>
</dbReference>
<feature type="transmembrane region" description="Helical" evidence="3">
    <location>
        <begin position="64"/>
        <end position="83"/>
    </location>
</feature>
<feature type="transmembrane region" description="Helical" evidence="3">
    <location>
        <begin position="12"/>
        <end position="32"/>
    </location>
</feature>
<evidence type="ECO:0000313" key="5">
    <source>
        <dbReference type="EMBL" id="OXZ26816.1"/>
    </source>
</evidence>
<dbReference type="InterPro" id="IPR001623">
    <property type="entry name" value="DnaJ_domain"/>
</dbReference>
<evidence type="ECO:0000256" key="3">
    <source>
        <dbReference type="SAM" id="Phobius"/>
    </source>
</evidence>
<gene>
    <name evidence="5" type="ORF">B9N49_06525</name>
</gene>
<comment type="caution">
    <text evidence="5">The sequence shown here is derived from an EMBL/GenBank/DDBJ whole genome shotgun (WGS) entry which is preliminary data.</text>
</comment>
<dbReference type="Pfam" id="PF00226">
    <property type="entry name" value="DnaJ"/>
    <property type="match status" value="1"/>
</dbReference>
<dbReference type="InterPro" id="IPR036869">
    <property type="entry name" value="J_dom_sf"/>
</dbReference>